<name>A0ACC4D2D0_POPAL</name>
<comment type="caution">
    <text evidence="1">The sequence shown here is derived from an EMBL/GenBank/DDBJ whole genome shotgun (WGS) entry which is preliminary data.</text>
</comment>
<evidence type="ECO:0000313" key="2">
    <source>
        <dbReference type="Proteomes" id="UP000309997"/>
    </source>
</evidence>
<proteinExistence type="predicted"/>
<protein>
    <submittedName>
        <fullName evidence="1">Uncharacterized protein</fullName>
    </submittedName>
</protein>
<keyword evidence="2" id="KW-1185">Reference proteome</keyword>
<accession>A0ACC4D2D0</accession>
<reference evidence="1 2" key="1">
    <citation type="journal article" date="2024" name="Plant Biotechnol. J.">
        <title>Genome and CRISPR/Cas9 system of a widespread forest tree (Populus alba) in the world.</title>
        <authorList>
            <person name="Liu Y.J."/>
            <person name="Jiang P.F."/>
            <person name="Han X.M."/>
            <person name="Li X.Y."/>
            <person name="Wang H.M."/>
            <person name="Wang Y.J."/>
            <person name="Wang X.X."/>
            <person name="Zeng Q.Y."/>
        </authorList>
    </citation>
    <scope>NUCLEOTIDE SEQUENCE [LARGE SCALE GENOMIC DNA]</scope>
    <source>
        <strain evidence="2">cv. PAL-ZL1</strain>
    </source>
</reference>
<organism evidence="1 2">
    <name type="scientific">Populus alba</name>
    <name type="common">White poplar</name>
    <dbReference type="NCBI Taxonomy" id="43335"/>
    <lineage>
        <taxon>Eukaryota</taxon>
        <taxon>Viridiplantae</taxon>
        <taxon>Streptophyta</taxon>
        <taxon>Embryophyta</taxon>
        <taxon>Tracheophyta</taxon>
        <taxon>Spermatophyta</taxon>
        <taxon>Magnoliopsida</taxon>
        <taxon>eudicotyledons</taxon>
        <taxon>Gunneridae</taxon>
        <taxon>Pentapetalae</taxon>
        <taxon>rosids</taxon>
        <taxon>fabids</taxon>
        <taxon>Malpighiales</taxon>
        <taxon>Salicaceae</taxon>
        <taxon>Saliceae</taxon>
        <taxon>Populus</taxon>
    </lineage>
</organism>
<dbReference type="EMBL" id="RCHU02000001">
    <property type="protein sequence ID" value="KAL3611717.1"/>
    <property type="molecule type" value="Genomic_DNA"/>
</dbReference>
<dbReference type="Proteomes" id="UP000309997">
    <property type="component" value="Unassembled WGS sequence"/>
</dbReference>
<evidence type="ECO:0000313" key="1">
    <source>
        <dbReference type="EMBL" id="KAL3611717.1"/>
    </source>
</evidence>
<sequence>MGYLRNALHSSVTLLTLSCSYQEEIRPSSTESFVRRSMARFDYENGRGYDQSYGMDCTSRFICPVSYNPIYPGLYCTRASTAAYRGSEIGRGDFQWRPSS</sequence>
<gene>
    <name evidence="1" type="ORF">D5086_002737</name>
</gene>